<feature type="region of interest" description="Disordered" evidence="5">
    <location>
        <begin position="544"/>
        <end position="571"/>
    </location>
</feature>
<accession>A0AAJ6W0U4</accession>
<evidence type="ECO:0000256" key="4">
    <source>
        <dbReference type="PROSITE-ProRule" id="PRU00601"/>
    </source>
</evidence>
<evidence type="ECO:0000256" key="1">
    <source>
        <dbReference type="ARBA" id="ARBA00022723"/>
    </source>
</evidence>
<dbReference type="GeneID" id="100905552"/>
<evidence type="ECO:0000259" key="6">
    <source>
        <dbReference type="PROSITE" id="PS51266"/>
    </source>
</evidence>
<evidence type="ECO:0000313" key="7">
    <source>
        <dbReference type="Proteomes" id="UP000694867"/>
    </source>
</evidence>
<dbReference type="KEGG" id="goe:100905552"/>
<evidence type="ECO:0000256" key="2">
    <source>
        <dbReference type="ARBA" id="ARBA00022771"/>
    </source>
</evidence>
<feature type="compositionally biased region" description="Basic residues" evidence="5">
    <location>
        <begin position="562"/>
        <end position="571"/>
    </location>
</feature>
<keyword evidence="3" id="KW-0862">Zinc</keyword>
<evidence type="ECO:0000256" key="5">
    <source>
        <dbReference type="SAM" id="MobiDB-lite"/>
    </source>
</evidence>
<feature type="domain" description="CHY-type" evidence="6">
    <location>
        <begin position="457"/>
        <end position="525"/>
    </location>
</feature>
<dbReference type="InterPro" id="IPR037274">
    <property type="entry name" value="Znf_CHY_sf"/>
</dbReference>
<dbReference type="Pfam" id="PF05495">
    <property type="entry name" value="zf-CHY"/>
    <property type="match status" value="1"/>
</dbReference>
<organism evidence="7 8">
    <name type="scientific">Galendromus occidentalis</name>
    <name type="common">western predatory mite</name>
    <dbReference type="NCBI Taxonomy" id="34638"/>
    <lineage>
        <taxon>Eukaryota</taxon>
        <taxon>Metazoa</taxon>
        <taxon>Ecdysozoa</taxon>
        <taxon>Arthropoda</taxon>
        <taxon>Chelicerata</taxon>
        <taxon>Arachnida</taxon>
        <taxon>Acari</taxon>
        <taxon>Parasitiformes</taxon>
        <taxon>Mesostigmata</taxon>
        <taxon>Gamasina</taxon>
        <taxon>Phytoseioidea</taxon>
        <taxon>Phytoseiidae</taxon>
        <taxon>Typhlodrominae</taxon>
        <taxon>Galendromus</taxon>
    </lineage>
</organism>
<protein>
    <submittedName>
        <fullName evidence="8">Uncharacterized protein LOC100905552</fullName>
    </submittedName>
</protein>
<dbReference type="InterPro" id="IPR008913">
    <property type="entry name" value="Znf_CHY"/>
</dbReference>
<feature type="compositionally biased region" description="Basic and acidic residues" evidence="5">
    <location>
        <begin position="25"/>
        <end position="34"/>
    </location>
</feature>
<keyword evidence="1" id="KW-0479">Metal-binding</keyword>
<gene>
    <name evidence="8" type="primary">LOC100905552</name>
</gene>
<keyword evidence="7" id="KW-1185">Reference proteome</keyword>
<evidence type="ECO:0000313" key="8">
    <source>
        <dbReference type="RefSeq" id="XP_003748038.2"/>
    </source>
</evidence>
<dbReference type="SUPFAM" id="SSF161219">
    <property type="entry name" value="CHY zinc finger-like"/>
    <property type="match status" value="1"/>
</dbReference>
<evidence type="ECO:0000256" key="3">
    <source>
        <dbReference type="ARBA" id="ARBA00022833"/>
    </source>
</evidence>
<keyword evidence="2 4" id="KW-0863">Zinc-finger</keyword>
<sequence length="571" mass="64453">MNVILPKRVQTRDWATKPDQSLSRVRMEPERPIRIVEGPTGAPEERRPVPPPEDVLNSAELPKNQLSPEEIAQLRLREIQQFKTRFPKSVSEAEGTYSFTFSSTDPDWAFDVRSLRLKVNFPPEYPTVPLSIVVVNDDDVLPPLLVQDVDEAILEWIKFFHKPDQLSFRPFLRWIDRNLQEIFVESLRKIKKLQERPLVVFVDQENLSPSAGGGCSANESSGVVEDQENQEAVAWPTKALPKKQKRLEELDDLFDASVKPKPEVQKVAGHGPLGSSQLSKIFHNYDPHTPPRRGIEVKFRHVDFSESVSFVVCDRLLVSVQCKKCKKIADFQLVPGKRSVSPCAKCQTKLEACFGPAILFQFNPLLGYLELKECTIRDVALSRCHFYADCLNCTKLSPLEGVHLGQRGSSHCLSCNVKMTFVMDSFKYMDMCAIEANIRATNLKKANKDSAIQSGKPLPSNGACKHYKKSFRWFRFPCCGKAYPCDDCHDVAEDHEAEFASRMICGFCAKEQPFSNDKPCSQCSNMITGRRTAHWEGGKGCRSQLKMSSNDSKKFAGLSKTVSRKSTVKSK</sequence>
<name>A0AAJ6W0U4_9ACAR</name>
<dbReference type="AlphaFoldDB" id="A0AAJ6W0U4"/>
<dbReference type="RefSeq" id="XP_003748038.2">
    <property type="nucleotide sequence ID" value="XM_003747990.2"/>
</dbReference>
<dbReference type="GO" id="GO:0008270">
    <property type="term" value="F:zinc ion binding"/>
    <property type="evidence" value="ECO:0007669"/>
    <property type="project" value="UniProtKB-KW"/>
</dbReference>
<reference evidence="8" key="1">
    <citation type="submission" date="2025-08" db="UniProtKB">
        <authorList>
            <consortium name="RefSeq"/>
        </authorList>
    </citation>
    <scope>IDENTIFICATION</scope>
</reference>
<dbReference type="PROSITE" id="PS51266">
    <property type="entry name" value="ZF_CHY"/>
    <property type="match status" value="1"/>
</dbReference>
<proteinExistence type="predicted"/>
<dbReference type="Proteomes" id="UP000694867">
    <property type="component" value="Unplaced"/>
</dbReference>
<feature type="region of interest" description="Disordered" evidence="5">
    <location>
        <begin position="1"/>
        <end position="59"/>
    </location>
</feature>